<evidence type="ECO:0000313" key="2">
    <source>
        <dbReference type="EnsemblPlants" id="Bo9g181680.1"/>
    </source>
</evidence>
<keyword evidence="1" id="KW-1133">Transmembrane helix</keyword>
<dbReference type="Gramene" id="Bo9g181680.1">
    <property type="protein sequence ID" value="Bo9g181680.1"/>
    <property type="gene ID" value="Bo9g181680"/>
</dbReference>
<organism evidence="2 3">
    <name type="scientific">Brassica oleracea var. oleracea</name>
    <dbReference type="NCBI Taxonomy" id="109376"/>
    <lineage>
        <taxon>Eukaryota</taxon>
        <taxon>Viridiplantae</taxon>
        <taxon>Streptophyta</taxon>
        <taxon>Embryophyta</taxon>
        <taxon>Tracheophyta</taxon>
        <taxon>Spermatophyta</taxon>
        <taxon>Magnoliopsida</taxon>
        <taxon>eudicotyledons</taxon>
        <taxon>Gunneridae</taxon>
        <taxon>Pentapetalae</taxon>
        <taxon>rosids</taxon>
        <taxon>malvids</taxon>
        <taxon>Brassicales</taxon>
        <taxon>Brassicaceae</taxon>
        <taxon>Brassiceae</taxon>
        <taxon>Brassica</taxon>
    </lineage>
</organism>
<dbReference type="HOGENOM" id="CLU_057013_0_0_1"/>
<reference evidence="2" key="2">
    <citation type="submission" date="2015-03" db="UniProtKB">
        <authorList>
            <consortium name="EnsemblPlants"/>
        </authorList>
    </citation>
    <scope>IDENTIFICATION</scope>
</reference>
<name>A0A0D3EI26_BRAOL</name>
<reference evidence="2 3" key="1">
    <citation type="journal article" date="2014" name="Genome Biol.">
        <title>Transcriptome and methylome profiling reveals relics of genome dominance in the mesopolyploid Brassica oleracea.</title>
        <authorList>
            <person name="Parkin I.A."/>
            <person name="Koh C."/>
            <person name="Tang H."/>
            <person name="Robinson S.J."/>
            <person name="Kagale S."/>
            <person name="Clarke W.E."/>
            <person name="Town C.D."/>
            <person name="Nixon J."/>
            <person name="Krishnakumar V."/>
            <person name="Bidwell S.L."/>
            <person name="Denoeud F."/>
            <person name="Belcram H."/>
            <person name="Links M.G."/>
            <person name="Just J."/>
            <person name="Clarke C."/>
            <person name="Bender T."/>
            <person name="Huebert T."/>
            <person name="Mason A.S."/>
            <person name="Pires J.C."/>
            <person name="Barker G."/>
            <person name="Moore J."/>
            <person name="Walley P.G."/>
            <person name="Manoli S."/>
            <person name="Batley J."/>
            <person name="Edwards D."/>
            <person name="Nelson M.N."/>
            <person name="Wang X."/>
            <person name="Paterson A.H."/>
            <person name="King G."/>
            <person name="Bancroft I."/>
            <person name="Chalhoub B."/>
            <person name="Sharpe A.G."/>
        </authorList>
    </citation>
    <scope>NUCLEOTIDE SEQUENCE</scope>
    <source>
        <strain evidence="2 3">cv. TO1000</strain>
    </source>
</reference>
<dbReference type="EnsemblPlants" id="Bo9g181680.1">
    <property type="protein sequence ID" value="Bo9g181680.1"/>
    <property type="gene ID" value="Bo9g181680"/>
</dbReference>
<keyword evidence="1" id="KW-0472">Membrane</keyword>
<feature type="transmembrane region" description="Helical" evidence="1">
    <location>
        <begin position="67"/>
        <end position="84"/>
    </location>
</feature>
<protein>
    <submittedName>
        <fullName evidence="2">Uncharacterized protein</fullName>
    </submittedName>
</protein>
<feature type="transmembrane region" description="Helical" evidence="1">
    <location>
        <begin position="26"/>
        <end position="46"/>
    </location>
</feature>
<proteinExistence type="predicted"/>
<sequence length="360" mass="40090">MVLEAQTRSSSSRRRQRRISPALNPLTMLLLSLTLVVRFHCSMYWLSARVIWMVGTRRTRQKLRRRRGLFVTLFLVVLSCQLVFPPAMSREDSFAAAIRRSLGSNPDVLSSVCHQTSHDVHYVQAVQSSEHQYQPTSSSASSPARLESHKPLRDAPILQTDVRSRSFMCTDPKFFGILSLSPYHKVKLFTLPSILLDCGFTGFPPPCSTSLYISCGKKLQEVLPGSVLFRSSSSFEEKLLPPFPLSIERGVSSVSLPSVCFSFLIGLLSCVAVSTGPEDAIEITSVFLVDEVWTSTSLYVTIIQLSDFVVKATSTYSSTVSNSLSSSIEDLSCLVYLCVVCYVYGQRGWIIPYIYCSDEV</sequence>
<evidence type="ECO:0000313" key="3">
    <source>
        <dbReference type="Proteomes" id="UP000032141"/>
    </source>
</evidence>
<evidence type="ECO:0000256" key="1">
    <source>
        <dbReference type="SAM" id="Phobius"/>
    </source>
</evidence>
<keyword evidence="1" id="KW-0812">Transmembrane</keyword>
<keyword evidence="3" id="KW-1185">Reference proteome</keyword>
<accession>A0A0D3EI26</accession>
<dbReference type="AlphaFoldDB" id="A0A0D3EI26"/>
<dbReference type="Proteomes" id="UP000032141">
    <property type="component" value="Chromosome C9"/>
</dbReference>